<dbReference type="Proteomes" id="UP000232412">
    <property type="component" value="Unassembled WGS sequence"/>
</dbReference>
<evidence type="ECO:0000256" key="1">
    <source>
        <dbReference type="SAM" id="MobiDB-lite"/>
    </source>
</evidence>
<protein>
    <submittedName>
        <fullName evidence="2">Uncharacterized protein</fullName>
    </submittedName>
</protein>
<dbReference type="AlphaFoldDB" id="A0A2H1EII3"/>
<sequence length="23" mass="2573">MVREFSGNCPGFDVENWPGTDSK</sequence>
<reference evidence="3" key="1">
    <citation type="submission" date="2016-12" db="EMBL/GenBank/DDBJ databases">
        <authorList>
            <person name="Herbold C."/>
        </authorList>
    </citation>
    <scope>NUCLEOTIDE SEQUENCE [LARGE SCALE GENOMIC DNA]</scope>
</reference>
<proteinExistence type="predicted"/>
<dbReference type="EMBL" id="FRFC01000004">
    <property type="protein sequence ID" value="SHO46583.1"/>
    <property type="molecule type" value="Genomic_DNA"/>
</dbReference>
<accession>A0A2H1EII3</accession>
<feature type="region of interest" description="Disordered" evidence="1">
    <location>
        <begin position="1"/>
        <end position="23"/>
    </location>
</feature>
<keyword evidence="3" id="KW-1185">Reference proteome</keyword>
<evidence type="ECO:0000313" key="3">
    <source>
        <dbReference type="Proteomes" id="UP000232412"/>
    </source>
</evidence>
<evidence type="ECO:0000313" key="2">
    <source>
        <dbReference type="EMBL" id="SHO46583.1"/>
    </source>
</evidence>
<gene>
    <name evidence="2" type="ORF">NSIN_30204</name>
</gene>
<organism evidence="2 3">
    <name type="scientific">Nitrosotalea sinensis</name>
    <dbReference type="NCBI Taxonomy" id="1499975"/>
    <lineage>
        <taxon>Archaea</taxon>
        <taxon>Nitrososphaerota</taxon>
        <taxon>Nitrososphaeria</taxon>
        <taxon>Nitrosotaleales</taxon>
        <taxon>Nitrosotaleaceae</taxon>
        <taxon>Nitrosotalea</taxon>
    </lineage>
</organism>
<name>A0A2H1EII3_9ARCH</name>